<dbReference type="Gene3D" id="1.10.720.30">
    <property type="entry name" value="SAP domain"/>
    <property type="match status" value="1"/>
</dbReference>
<dbReference type="InterPro" id="IPR011990">
    <property type="entry name" value="TPR-like_helical_dom_sf"/>
</dbReference>
<dbReference type="SUPFAM" id="SSF81901">
    <property type="entry name" value="HCP-like"/>
    <property type="match status" value="1"/>
</dbReference>
<dbReference type="InterPro" id="IPR003034">
    <property type="entry name" value="SAP_dom"/>
</dbReference>
<dbReference type="SMART" id="SM00504">
    <property type="entry name" value="Ubox"/>
    <property type="match status" value="1"/>
</dbReference>
<dbReference type="Proteomes" id="UP000037460">
    <property type="component" value="Unassembled WGS sequence"/>
</dbReference>
<accession>A0A0M0JNW9</accession>
<name>A0A0M0JNW9_9EUKA</name>
<dbReference type="EMBL" id="JWZX01002589">
    <property type="protein sequence ID" value="KOO28296.1"/>
    <property type="molecule type" value="Genomic_DNA"/>
</dbReference>
<dbReference type="Gene3D" id="1.25.40.10">
    <property type="entry name" value="Tetratricopeptide repeat domain"/>
    <property type="match status" value="1"/>
</dbReference>
<dbReference type="PANTHER" id="PTHR46573:SF1">
    <property type="entry name" value="WD REPEAT, SAM AND U-BOX DOMAIN-CONTAINING PROTEIN 1"/>
    <property type="match status" value="1"/>
</dbReference>
<dbReference type="Gene3D" id="3.30.40.10">
    <property type="entry name" value="Zinc/RING finger domain, C3HC4 (zinc finger)"/>
    <property type="match status" value="1"/>
</dbReference>
<dbReference type="InterPro" id="IPR052085">
    <property type="entry name" value="WD-SAM-U-box"/>
</dbReference>
<dbReference type="SMART" id="SM00513">
    <property type="entry name" value="SAP"/>
    <property type="match status" value="1"/>
</dbReference>
<dbReference type="GO" id="GO:0016567">
    <property type="term" value="P:protein ubiquitination"/>
    <property type="evidence" value="ECO:0007669"/>
    <property type="project" value="InterPro"/>
</dbReference>
<proteinExistence type="predicted"/>
<dbReference type="Pfam" id="PF08238">
    <property type="entry name" value="Sel1"/>
    <property type="match status" value="2"/>
</dbReference>
<dbReference type="GO" id="GO:0004842">
    <property type="term" value="F:ubiquitin-protein transferase activity"/>
    <property type="evidence" value="ECO:0007669"/>
    <property type="project" value="InterPro"/>
</dbReference>
<dbReference type="InterPro" id="IPR013083">
    <property type="entry name" value="Znf_RING/FYVE/PHD"/>
</dbReference>
<evidence type="ECO:0000313" key="2">
    <source>
        <dbReference type="EMBL" id="KOO28296.1"/>
    </source>
</evidence>
<dbReference type="PANTHER" id="PTHR46573">
    <property type="entry name" value="WD REPEAT, SAM AND U-BOX DOMAIN-CONTAINING PROTEIN 1"/>
    <property type="match status" value="1"/>
</dbReference>
<dbReference type="Pfam" id="PF02037">
    <property type="entry name" value="SAP"/>
    <property type="match status" value="1"/>
</dbReference>
<reference evidence="3" key="1">
    <citation type="journal article" date="2015" name="PLoS Genet.">
        <title>Genome Sequence and Transcriptome Analyses of Chrysochromulina tobin: Metabolic Tools for Enhanced Algal Fitness in the Prominent Order Prymnesiales (Haptophyceae).</title>
        <authorList>
            <person name="Hovde B.T."/>
            <person name="Deodato C.R."/>
            <person name="Hunsperger H.M."/>
            <person name="Ryken S.A."/>
            <person name="Yost W."/>
            <person name="Jha R.K."/>
            <person name="Patterson J."/>
            <person name="Monnat R.J. Jr."/>
            <person name="Barlow S.B."/>
            <person name="Starkenburg S.R."/>
            <person name="Cattolico R.A."/>
        </authorList>
    </citation>
    <scope>NUCLEOTIDE SEQUENCE</scope>
    <source>
        <strain evidence="3">CCMP291</strain>
    </source>
</reference>
<dbReference type="CDD" id="cd16655">
    <property type="entry name" value="RING-Ubox_WDSUB1-like"/>
    <property type="match status" value="1"/>
</dbReference>
<feature type="domain" description="U-box" evidence="1">
    <location>
        <begin position="55"/>
        <end position="127"/>
    </location>
</feature>
<organism evidence="2 3">
    <name type="scientific">Chrysochromulina tobinii</name>
    <dbReference type="NCBI Taxonomy" id="1460289"/>
    <lineage>
        <taxon>Eukaryota</taxon>
        <taxon>Haptista</taxon>
        <taxon>Haptophyta</taxon>
        <taxon>Prymnesiophyceae</taxon>
        <taxon>Prymnesiales</taxon>
        <taxon>Chrysochromulinaceae</taxon>
        <taxon>Chrysochromulina</taxon>
    </lineage>
</organism>
<dbReference type="Pfam" id="PF04564">
    <property type="entry name" value="U-box"/>
    <property type="match status" value="1"/>
</dbReference>
<dbReference type="OrthoDB" id="629492at2759"/>
<evidence type="ECO:0000259" key="1">
    <source>
        <dbReference type="PROSITE" id="PS51698"/>
    </source>
</evidence>
<dbReference type="InterPro" id="IPR036361">
    <property type="entry name" value="SAP_dom_sf"/>
</dbReference>
<comment type="caution">
    <text evidence="2">The sequence shown here is derived from an EMBL/GenBank/DDBJ whole genome shotgun (WGS) entry which is preliminary data.</text>
</comment>
<sequence length="289" mass="31606">MPGTVAQLRSALGKRKLSTTGLKSELEARLEAAKATEELETVQLEAKRCKSVMNSLADEYICPITQELPIEPVIAEDGKVYEKGAIEEWLGKQQRSPFTGLPMGTRLMPATQARNTIEQLVQSGAIEGEKAASWKKKLEGEKKLKQLREKAEAGDAGAMHSMYRAYTSDVAEYGLTRDSRQARAWLERGARLQHPKCMTHYSIYLISGKGGEKLPALGLVFLGQAASLGSDLAAWLLGRAFIEGSVGLPKDIEMGKHWLRKASDGQATIKHLKPEFIEKAVAMLAQASA</sequence>
<dbReference type="SUPFAM" id="SSF57850">
    <property type="entry name" value="RING/U-box"/>
    <property type="match status" value="1"/>
</dbReference>
<protein>
    <submittedName>
        <fullName evidence="2">Wd sam and u-box domain-containing protein 1</fullName>
    </submittedName>
</protein>
<dbReference type="SMART" id="SM00671">
    <property type="entry name" value="SEL1"/>
    <property type="match status" value="3"/>
</dbReference>
<dbReference type="SUPFAM" id="SSF68906">
    <property type="entry name" value="SAP domain"/>
    <property type="match status" value="1"/>
</dbReference>
<dbReference type="AlphaFoldDB" id="A0A0M0JNW9"/>
<dbReference type="InterPro" id="IPR006597">
    <property type="entry name" value="Sel1-like"/>
</dbReference>
<keyword evidence="3" id="KW-1185">Reference proteome</keyword>
<gene>
    <name evidence="2" type="ORF">Ctob_010912</name>
</gene>
<dbReference type="PROSITE" id="PS51698">
    <property type="entry name" value="U_BOX"/>
    <property type="match status" value="1"/>
</dbReference>
<dbReference type="InterPro" id="IPR003613">
    <property type="entry name" value="Ubox_domain"/>
</dbReference>
<evidence type="ECO:0000313" key="3">
    <source>
        <dbReference type="Proteomes" id="UP000037460"/>
    </source>
</evidence>